<name>A0ABT8D7M9_9RHOB</name>
<gene>
    <name evidence="1" type="ORF">QWZ10_05585</name>
</gene>
<dbReference type="Proteomes" id="UP001243846">
    <property type="component" value="Unassembled WGS sequence"/>
</dbReference>
<protein>
    <submittedName>
        <fullName evidence="1">Uncharacterized protein</fullName>
    </submittedName>
</protein>
<accession>A0ABT8D7M9</accession>
<evidence type="ECO:0000313" key="1">
    <source>
        <dbReference type="EMBL" id="MDN3711415.1"/>
    </source>
</evidence>
<dbReference type="EMBL" id="JAUFRC010000001">
    <property type="protein sequence ID" value="MDN3711415.1"/>
    <property type="molecule type" value="Genomic_DNA"/>
</dbReference>
<comment type="caution">
    <text evidence="1">The sequence shown here is derived from an EMBL/GenBank/DDBJ whole genome shotgun (WGS) entry which is preliminary data.</text>
</comment>
<organism evidence="1 2">
    <name type="scientific">Paracoccus cavernae</name>
    <dbReference type="NCBI Taxonomy" id="1571207"/>
    <lineage>
        <taxon>Bacteria</taxon>
        <taxon>Pseudomonadati</taxon>
        <taxon>Pseudomonadota</taxon>
        <taxon>Alphaproteobacteria</taxon>
        <taxon>Rhodobacterales</taxon>
        <taxon>Paracoccaceae</taxon>
        <taxon>Paracoccus</taxon>
    </lineage>
</organism>
<sequence length="68" mass="7640">MTADDNAEESLRLVEEHLTKAIRDPLRAELDSAPILDPWWFVVDTDGYTLLIGKVSGHPILRGPLKRS</sequence>
<keyword evidence="2" id="KW-1185">Reference proteome</keyword>
<dbReference type="RefSeq" id="WP_377686935.1">
    <property type="nucleotide sequence ID" value="NZ_JBHMDZ010000039.1"/>
</dbReference>
<reference evidence="2" key="1">
    <citation type="journal article" date="2019" name="Int. J. Syst. Evol. Microbiol.">
        <title>The Global Catalogue of Microorganisms (GCM) 10K type strain sequencing project: providing services to taxonomists for standard genome sequencing and annotation.</title>
        <authorList>
            <consortium name="The Broad Institute Genomics Platform"/>
            <consortium name="The Broad Institute Genome Sequencing Center for Infectious Disease"/>
            <person name="Wu L."/>
            <person name="Ma J."/>
        </authorList>
    </citation>
    <scope>NUCLEOTIDE SEQUENCE [LARGE SCALE GENOMIC DNA]</scope>
    <source>
        <strain evidence="2">CECT 8482</strain>
    </source>
</reference>
<evidence type="ECO:0000313" key="2">
    <source>
        <dbReference type="Proteomes" id="UP001243846"/>
    </source>
</evidence>
<proteinExistence type="predicted"/>